<dbReference type="AlphaFoldDB" id="A0A8T0VEN4"/>
<gene>
    <name evidence="3" type="ORF">PVAP13_2NG242006</name>
</gene>
<accession>A0A8T0VEN4</accession>
<keyword evidence="2" id="KW-0812">Transmembrane</keyword>
<name>A0A8T0VEN4_PANVG</name>
<evidence type="ECO:0000313" key="4">
    <source>
        <dbReference type="Proteomes" id="UP000823388"/>
    </source>
</evidence>
<evidence type="ECO:0000313" key="3">
    <source>
        <dbReference type="EMBL" id="KAG2633670.1"/>
    </source>
</evidence>
<keyword evidence="2" id="KW-1133">Transmembrane helix</keyword>
<feature type="compositionally biased region" description="Low complexity" evidence="1">
    <location>
        <begin position="16"/>
        <end position="25"/>
    </location>
</feature>
<dbReference type="EMBL" id="CM029040">
    <property type="protein sequence ID" value="KAG2633670.1"/>
    <property type="molecule type" value="Genomic_DNA"/>
</dbReference>
<feature type="region of interest" description="Disordered" evidence="1">
    <location>
        <begin position="1"/>
        <end position="26"/>
    </location>
</feature>
<evidence type="ECO:0000256" key="1">
    <source>
        <dbReference type="SAM" id="MobiDB-lite"/>
    </source>
</evidence>
<sequence length="69" mass="7545">MNTSASSIPSCWRAQSPMPSSSSSSRYRNKVRFWVQVFGWVLGANYGVLAWDKEMDAKGVEGEGGSKQG</sequence>
<evidence type="ECO:0000256" key="2">
    <source>
        <dbReference type="SAM" id="Phobius"/>
    </source>
</evidence>
<protein>
    <submittedName>
        <fullName evidence="3">Uncharacterized protein</fullName>
    </submittedName>
</protein>
<reference evidence="3" key="1">
    <citation type="submission" date="2020-05" db="EMBL/GenBank/DDBJ databases">
        <title>WGS assembly of Panicum virgatum.</title>
        <authorList>
            <person name="Lovell J.T."/>
            <person name="Jenkins J."/>
            <person name="Shu S."/>
            <person name="Juenger T.E."/>
            <person name="Schmutz J."/>
        </authorList>
    </citation>
    <scope>NUCLEOTIDE SEQUENCE</scope>
    <source>
        <strain evidence="3">AP13</strain>
    </source>
</reference>
<organism evidence="3 4">
    <name type="scientific">Panicum virgatum</name>
    <name type="common">Blackwell switchgrass</name>
    <dbReference type="NCBI Taxonomy" id="38727"/>
    <lineage>
        <taxon>Eukaryota</taxon>
        <taxon>Viridiplantae</taxon>
        <taxon>Streptophyta</taxon>
        <taxon>Embryophyta</taxon>
        <taxon>Tracheophyta</taxon>
        <taxon>Spermatophyta</taxon>
        <taxon>Magnoliopsida</taxon>
        <taxon>Liliopsida</taxon>
        <taxon>Poales</taxon>
        <taxon>Poaceae</taxon>
        <taxon>PACMAD clade</taxon>
        <taxon>Panicoideae</taxon>
        <taxon>Panicodae</taxon>
        <taxon>Paniceae</taxon>
        <taxon>Panicinae</taxon>
        <taxon>Panicum</taxon>
        <taxon>Panicum sect. Hiantes</taxon>
    </lineage>
</organism>
<keyword evidence="4" id="KW-1185">Reference proteome</keyword>
<dbReference type="Proteomes" id="UP000823388">
    <property type="component" value="Chromosome 2N"/>
</dbReference>
<keyword evidence="2" id="KW-0472">Membrane</keyword>
<feature type="transmembrane region" description="Helical" evidence="2">
    <location>
        <begin position="33"/>
        <end position="51"/>
    </location>
</feature>
<proteinExistence type="predicted"/>
<comment type="caution">
    <text evidence="3">The sequence shown here is derived from an EMBL/GenBank/DDBJ whole genome shotgun (WGS) entry which is preliminary data.</text>
</comment>